<dbReference type="FunFam" id="3.30.505.10:FF:000022">
    <property type="entry name" value="Growth factor receptor-bound protein 2"/>
    <property type="match status" value="1"/>
</dbReference>
<dbReference type="PROSITE" id="PS50001">
    <property type="entry name" value="SH2"/>
    <property type="match status" value="1"/>
</dbReference>
<accession>A0AAV1N2S0</accession>
<evidence type="ECO:0000259" key="7">
    <source>
        <dbReference type="PROSITE" id="PS50001"/>
    </source>
</evidence>
<evidence type="ECO:0000256" key="4">
    <source>
        <dbReference type="ARBA" id="ARBA00023288"/>
    </source>
</evidence>
<protein>
    <submittedName>
        <fullName evidence="9">Growth factor receptor-bound protein 2a</fullName>
    </submittedName>
</protein>
<dbReference type="InterPro" id="IPR001452">
    <property type="entry name" value="SH3_domain"/>
</dbReference>
<sequence length="169" mass="19710">MEALALCDFNGTREDELSFKVGQQLKIMTESSDLNWYKAELNGREGFIPRNYVTVKPHKWFYGKIRRAEAEELLSKQRVNGAFLIRESESTAGDFTLSVKTGNDVQHFKVLRDGSGKYFLWVVKFNSLNQLVEYHYTSSVSRSQTIMLRDMEEIQPQQVKHNKYEHAKH</sequence>
<dbReference type="AlphaFoldDB" id="A0AAV1N2S0"/>
<dbReference type="SUPFAM" id="SSF50044">
    <property type="entry name" value="SH3-domain"/>
    <property type="match status" value="1"/>
</dbReference>
<dbReference type="PRINTS" id="PR00401">
    <property type="entry name" value="SH2DOMAIN"/>
</dbReference>
<evidence type="ECO:0000313" key="9">
    <source>
        <dbReference type="EMBL" id="CAK6953405.1"/>
    </source>
</evidence>
<keyword evidence="3 5" id="KW-0727">SH2 domain</keyword>
<keyword evidence="2" id="KW-0677">Repeat</keyword>
<dbReference type="InterPro" id="IPR036028">
    <property type="entry name" value="SH3-like_dom_sf"/>
</dbReference>
<keyword evidence="10" id="KW-1185">Reference proteome</keyword>
<dbReference type="SUPFAM" id="SSF55550">
    <property type="entry name" value="SH2 domain"/>
    <property type="match status" value="1"/>
</dbReference>
<evidence type="ECO:0000256" key="2">
    <source>
        <dbReference type="ARBA" id="ARBA00022737"/>
    </source>
</evidence>
<dbReference type="PANTHER" id="PTHR46037">
    <property type="entry name" value="PROTEIN ENHANCER OF SEVENLESS 2B"/>
    <property type="match status" value="1"/>
</dbReference>
<dbReference type="EMBL" id="CAWUFR010000013">
    <property type="protein sequence ID" value="CAK6953405.1"/>
    <property type="molecule type" value="Genomic_DNA"/>
</dbReference>
<dbReference type="Pfam" id="PF00018">
    <property type="entry name" value="SH3_1"/>
    <property type="match status" value="1"/>
</dbReference>
<dbReference type="SMART" id="SM00326">
    <property type="entry name" value="SH3"/>
    <property type="match status" value="1"/>
</dbReference>
<dbReference type="InterPro" id="IPR043539">
    <property type="entry name" value="Grb2-like"/>
</dbReference>
<name>A0AAV1N2S0_SCOSC</name>
<evidence type="ECO:0000259" key="8">
    <source>
        <dbReference type="PROSITE" id="PS50002"/>
    </source>
</evidence>
<organism evidence="9 10">
    <name type="scientific">Scomber scombrus</name>
    <name type="common">Atlantic mackerel</name>
    <name type="synonym">Scomber vernalis</name>
    <dbReference type="NCBI Taxonomy" id="13677"/>
    <lineage>
        <taxon>Eukaryota</taxon>
        <taxon>Metazoa</taxon>
        <taxon>Chordata</taxon>
        <taxon>Craniata</taxon>
        <taxon>Vertebrata</taxon>
        <taxon>Euteleostomi</taxon>
        <taxon>Actinopterygii</taxon>
        <taxon>Neopterygii</taxon>
        <taxon>Teleostei</taxon>
        <taxon>Neoteleostei</taxon>
        <taxon>Acanthomorphata</taxon>
        <taxon>Pelagiaria</taxon>
        <taxon>Scombriformes</taxon>
        <taxon>Scombridae</taxon>
        <taxon>Scomber</taxon>
    </lineage>
</organism>
<evidence type="ECO:0000256" key="1">
    <source>
        <dbReference type="ARBA" id="ARBA00022443"/>
    </source>
</evidence>
<dbReference type="InterPro" id="IPR000980">
    <property type="entry name" value="SH2"/>
</dbReference>
<evidence type="ECO:0000256" key="5">
    <source>
        <dbReference type="PROSITE-ProRule" id="PRU00191"/>
    </source>
</evidence>
<dbReference type="InterPro" id="IPR036860">
    <property type="entry name" value="SH2_dom_sf"/>
</dbReference>
<keyword evidence="4" id="KW-0449">Lipoprotein</keyword>
<dbReference type="SMART" id="SM00252">
    <property type="entry name" value="SH2"/>
    <property type="match status" value="1"/>
</dbReference>
<dbReference type="CDD" id="cd09941">
    <property type="entry name" value="SH2_Grb2_like"/>
    <property type="match status" value="1"/>
</dbReference>
<evidence type="ECO:0000256" key="6">
    <source>
        <dbReference type="PROSITE-ProRule" id="PRU00192"/>
    </source>
</evidence>
<comment type="caution">
    <text evidence="9">The sequence shown here is derived from an EMBL/GenBank/DDBJ whole genome shotgun (WGS) entry which is preliminary data.</text>
</comment>
<evidence type="ECO:0000256" key="3">
    <source>
        <dbReference type="ARBA" id="ARBA00022999"/>
    </source>
</evidence>
<keyword evidence="9" id="KW-0675">Receptor</keyword>
<keyword evidence="1 6" id="KW-0728">SH3 domain</keyword>
<dbReference type="Pfam" id="PF00017">
    <property type="entry name" value="SH2"/>
    <property type="match status" value="1"/>
</dbReference>
<feature type="domain" description="SH3" evidence="8">
    <location>
        <begin position="1"/>
        <end position="58"/>
    </location>
</feature>
<dbReference type="Proteomes" id="UP001314229">
    <property type="component" value="Unassembled WGS sequence"/>
</dbReference>
<proteinExistence type="predicted"/>
<dbReference type="Gene3D" id="2.30.30.40">
    <property type="entry name" value="SH3 Domains"/>
    <property type="match status" value="1"/>
</dbReference>
<dbReference type="PROSITE" id="PS50002">
    <property type="entry name" value="SH3"/>
    <property type="match status" value="1"/>
</dbReference>
<dbReference type="PRINTS" id="PR00452">
    <property type="entry name" value="SH3DOMAIN"/>
</dbReference>
<evidence type="ECO:0000313" key="10">
    <source>
        <dbReference type="Proteomes" id="UP001314229"/>
    </source>
</evidence>
<dbReference type="Gene3D" id="3.30.505.10">
    <property type="entry name" value="SH2 domain"/>
    <property type="match status" value="1"/>
</dbReference>
<gene>
    <name evidence="9" type="ORF">FSCOSCO3_A003843</name>
</gene>
<feature type="domain" description="SH2" evidence="7">
    <location>
        <begin position="60"/>
        <end position="152"/>
    </location>
</feature>
<reference evidence="9 10" key="1">
    <citation type="submission" date="2024-01" db="EMBL/GenBank/DDBJ databases">
        <authorList>
            <person name="Alioto T."/>
            <person name="Alioto T."/>
            <person name="Gomez Garrido J."/>
        </authorList>
    </citation>
    <scope>NUCLEOTIDE SEQUENCE [LARGE SCALE GENOMIC DNA]</scope>
</reference>